<evidence type="ECO:0000259" key="5">
    <source>
        <dbReference type="PROSITE" id="PS51755"/>
    </source>
</evidence>
<evidence type="ECO:0000256" key="2">
    <source>
        <dbReference type="ARBA" id="ARBA00023125"/>
    </source>
</evidence>
<dbReference type="Gene3D" id="1.10.10.10">
    <property type="entry name" value="Winged helix-like DNA-binding domain superfamily/Winged helix DNA-binding domain"/>
    <property type="match status" value="1"/>
</dbReference>
<dbReference type="SMART" id="SM01043">
    <property type="entry name" value="BTAD"/>
    <property type="match status" value="1"/>
</dbReference>
<dbReference type="CDD" id="cd15831">
    <property type="entry name" value="BTAD"/>
    <property type="match status" value="1"/>
</dbReference>
<dbReference type="InterPro" id="IPR011990">
    <property type="entry name" value="TPR-like_helical_dom_sf"/>
</dbReference>
<sequence length="1063" mass="112863">MLFGVLGPVAVWTADGDPVPVPGRKVRALLAALLVHEGRAVGADRLVDDLWGEELPANPAGSLSGKVSQLRRALAAAQPGARRLVASPPPGYRLLLDADALDAHRFRALTARARGTADPRSRAALLSDALALWRGPAFADFAGEPSVQVAAARLDEERVTALEDHAEARLGAGEHRELVAELAELVAAHPLRERLHGLHMRALHLSGRSPEALANYAAVRARLVAELGVDPGPDLAALHRAILAGNPAPDPAPPSRPRSNLPAPITDLVGRDEDVRGVRARLASARLVTLTGPGGVGKTRLAVAAAEGLVDGFDDGVRLAELGSLSPGSAGGAAKVVSAALDVRDVAGVPPAQRLADALRTRQLLLVLDNCEHVVDEVAELAARLLRAAPRLRILATSREPLGLRGEVVCGVAPLEVPAALAAADPAALAQVPAVQLFVARASAAAPDFVLDRGTAEAVAALCRRLDGLPLALELAATRVRALGVHQLVDRLDDRFRLLAAGHRDAPARQRTLHAVIGWSWELLTGPERIVLRRLAVHADGCTLEAAEQVSAADDTEGGVDVAGVLVRLVDRSLVAVVPGADGPRYRLLESVAAYCLDRLADAAETERVRDRHGRYYAQLAERAEQGLYGPDQRRWLHRLDAETANLRGALDRATAGGDGELALRLVVALTWYWFLRGRLVEAADRLGAATELDAAGFDTAAPAALRARAAAWRAGVRLLLGERPDPATVPLWEQLDDPAARGRAEWFVAHAEIDFGDVLAVEKRLDRALAACEDAGDRWGVAAVLSTRARIGHVVDDLAAIERDGERSAALFRDLGERWGQLQASARLGGLAEERGDYDQASRLLRDGLRMAEELGLWPDVAARLAGLAWIAVQQQDYDQACDLAQRAHRLADEQGYRIVATLAEICLAFASRRRGDLDRAAQHLTGLLQAAGPRPPGAPPPLHLSLVLTELGFLAEQRGRWAEARRRHLDAFAAARALGDRGVAIALEGLAGAARRHRTSARLLGAADAVRRAISVPAGPAERVEIDRIAARARRALGEPTFTAAYAHGATLVPEEAAALA</sequence>
<dbReference type="InterPro" id="IPR016032">
    <property type="entry name" value="Sig_transdc_resp-reg_C-effctor"/>
</dbReference>
<dbReference type="PRINTS" id="PR00364">
    <property type="entry name" value="DISEASERSIST"/>
</dbReference>
<dbReference type="PANTHER" id="PTHR47691">
    <property type="entry name" value="REGULATOR-RELATED"/>
    <property type="match status" value="1"/>
</dbReference>
<evidence type="ECO:0000256" key="4">
    <source>
        <dbReference type="SAM" id="MobiDB-lite"/>
    </source>
</evidence>
<dbReference type="Gene3D" id="1.25.40.10">
    <property type="entry name" value="Tetratricopeptide repeat domain"/>
    <property type="match status" value="2"/>
</dbReference>
<dbReference type="InterPro" id="IPR036388">
    <property type="entry name" value="WH-like_DNA-bd_sf"/>
</dbReference>
<dbReference type="SMART" id="SM00862">
    <property type="entry name" value="Trans_reg_C"/>
    <property type="match status" value="1"/>
</dbReference>
<dbReference type="EMBL" id="JAGSOV010000086">
    <property type="protein sequence ID" value="MCO1660556.1"/>
    <property type="molecule type" value="Genomic_DNA"/>
</dbReference>
<dbReference type="Pfam" id="PF25872">
    <property type="entry name" value="HTH_77"/>
    <property type="match status" value="1"/>
</dbReference>
<name>A0ABT1ABW5_9PSEU</name>
<organism evidence="6 7">
    <name type="scientific">Pseudonocardia humida</name>
    <dbReference type="NCBI Taxonomy" id="2800819"/>
    <lineage>
        <taxon>Bacteria</taxon>
        <taxon>Bacillati</taxon>
        <taxon>Actinomycetota</taxon>
        <taxon>Actinomycetes</taxon>
        <taxon>Pseudonocardiales</taxon>
        <taxon>Pseudonocardiaceae</taxon>
        <taxon>Pseudonocardia</taxon>
    </lineage>
</organism>
<comment type="similarity">
    <text evidence="1">Belongs to the AfsR/DnrI/RedD regulatory family.</text>
</comment>
<evidence type="ECO:0000256" key="1">
    <source>
        <dbReference type="ARBA" id="ARBA00005820"/>
    </source>
</evidence>
<dbReference type="InterPro" id="IPR005158">
    <property type="entry name" value="BTAD"/>
</dbReference>
<feature type="domain" description="OmpR/PhoB-type" evidence="5">
    <location>
        <begin position="1"/>
        <end position="96"/>
    </location>
</feature>
<dbReference type="PROSITE" id="PS51755">
    <property type="entry name" value="OMPR_PHOB"/>
    <property type="match status" value="1"/>
</dbReference>
<dbReference type="SUPFAM" id="SSF48452">
    <property type="entry name" value="TPR-like"/>
    <property type="match status" value="2"/>
</dbReference>
<protein>
    <submittedName>
        <fullName evidence="6">Winged helix-turn-helix domain-containing protein</fullName>
    </submittedName>
</protein>
<dbReference type="Proteomes" id="UP001165283">
    <property type="component" value="Unassembled WGS sequence"/>
</dbReference>
<comment type="caution">
    <text evidence="6">The sequence shown here is derived from an EMBL/GenBank/DDBJ whole genome shotgun (WGS) entry which is preliminary data.</text>
</comment>
<keyword evidence="7" id="KW-1185">Reference proteome</keyword>
<gene>
    <name evidence="6" type="ORF">KDL28_36450</name>
</gene>
<dbReference type="InterPro" id="IPR027417">
    <property type="entry name" value="P-loop_NTPase"/>
</dbReference>
<reference evidence="6" key="1">
    <citation type="submission" date="2021-04" db="EMBL/GenBank/DDBJ databases">
        <title>Pseudonocardia sp. nov., isolated from sandy soil of mangrove forest.</title>
        <authorList>
            <person name="Zan Z."/>
            <person name="Huang R."/>
            <person name="Liu W."/>
        </authorList>
    </citation>
    <scope>NUCLEOTIDE SEQUENCE</scope>
    <source>
        <strain evidence="6">S2-4</strain>
    </source>
</reference>
<feature type="DNA-binding region" description="OmpR/PhoB-type" evidence="3">
    <location>
        <begin position="1"/>
        <end position="96"/>
    </location>
</feature>
<accession>A0ABT1ABW5</accession>
<dbReference type="SUPFAM" id="SSF46894">
    <property type="entry name" value="C-terminal effector domain of the bipartite response regulators"/>
    <property type="match status" value="1"/>
</dbReference>
<dbReference type="SUPFAM" id="SSF52540">
    <property type="entry name" value="P-loop containing nucleoside triphosphate hydrolases"/>
    <property type="match status" value="1"/>
</dbReference>
<dbReference type="InterPro" id="IPR001867">
    <property type="entry name" value="OmpR/PhoB-type_DNA-bd"/>
</dbReference>
<feature type="region of interest" description="Disordered" evidence="4">
    <location>
        <begin position="246"/>
        <end position="266"/>
    </location>
</feature>
<proteinExistence type="inferred from homology"/>
<keyword evidence="2 3" id="KW-0238">DNA-binding</keyword>
<evidence type="ECO:0000256" key="3">
    <source>
        <dbReference type="PROSITE-ProRule" id="PRU01091"/>
    </source>
</evidence>
<dbReference type="Pfam" id="PF00486">
    <property type="entry name" value="Trans_reg_C"/>
    <property type="match status" value="1"/>
</dbReference>
<evidence type="ECO:0000313" key="7">
    <source>
        <dbReference type="Proteomes" id="UP001165283"/>
    </source>
</evidence>
<dbReference type="PANTHER" id="PTHR47691:SF3">
    <property type="entry name" value="HTH-TYPE TRANSCRIPTIONAL REGULATOR RV0890C-RELATED"/>
    <property type="match status" value="1"/>
</dbReference>
<dbReference type="RefSeq" id="WP_252446083.1">
    <property type="nucleotide sequence ID" value="NZ_JAGSOV010000086.1"/>
</dbReference>
<dbReference type="InterPro" id="IPR058852">
    <property type="entry name" value="HTH_77"/>
</dbReference>
<dbReference type="Gene3D" id="3.40.50.300">
    <property type="entry name" value="P-loop containing nucleotide triphosphate hydrolases"/>
    <property type="match status" value="1"/>
</dbReference>
<evidence type="ECO:0000313" key="6">
    <source>
        <dbReference type="EMBL" id="MCO1660556.1"/>
    </source>
</evidence>
<dbReference type="Pfam" id="PF03704">
    <property type="entry name" value="BTAD"/>
    <property type="match status" value="1"/>
</dbReference>